<dbReference type="InterPro" id="IPR001320">
    <property type="entry name" value="Iontro_rcpt_C"/>
</dbReference>
<keyword evidence="8" id="KW-0325">Glycoprotein</keyword>
<evidence type="ECO:0000256" key="12">
    <source>
        <dbReference type="SAM" id="Phobius"/>
    </source>
</evidence>
<dbReference type="Proteomes" id="UP000604046">
    <property type="component" value="Unassembled WGS sequence"/>
</dbReference>
<keyword evidence="10" id="KW-0407">Ion channel</keyword>
<feature type="transmembrane region" description="Helical" evidence="12">
    <location>
        <begin position="483"/>
        <end position="503"/>
    </location>
</feature>
<feature type="domain" description="Ionotropic glutamate receptor C-terminal" evidence="13">
    <location>
        <begin position="238"/>
        <end position="486"/>
    </location>
</feature>
<evidence type="ECO:0000256" key="5">
    <source>
        <dbReference type="ARBA" id="ARBA00023065"/>
    </source>
</evidence>
<accession>A0A812LVY1</accession>
<feature type="transmembrane region" description="Helical" evidence="12">
    <location>
        <begin position="303"/>
        <end position="326"/>
    </location>
</feature>
<keyword evidence="2" id="KW-0813">Transport</keyword>
<reference evidence="14" key="1">
    <citation type="submission" date="2021-02" db="EMBL/GenBank/DDBJ databases">
        <authorList>
            <person name="Dougan E. K."/>
            <person name="Rhodes N."/>
            <person name="Thang M."/>
            <person name="Chan C."/>
        </authorList>
    </citation>
    <scope>NUCLEOTIDE SEQUENCE</scope>
</reference>
<dbReference type="PANTHER" id="PTHR18966">
    <property type="entry name" value="IONOTROPIC GLUTAMATE RECEPTOR"/>
    <property type="match status" value="1"/>
</dbReference>
<keyword evidence="4 12" id="KW-1133">Transmembrane helix</keyword>
<keyword evidence="15" id="KW-1185">Reference proteome</keyword>
<evidence type="ECO:0000256" key="7">
    <source>
        <dbReference type="ARBA" id="ARBA00023170"/>
    </source>
</evidence>
<evidence type="ECO:0000256" key="8">
    <source>
        <dbReference type="ARBA" id="ARBA00023180"/>
    </source>
</evidence>
<dbReference type="SUPFAM" id="SSF53850">
    <property type="entry name" value="Periplasmic binding protein-like II"/>
    <property type="match status" value="1"/>
</dbReference>
<gene>
    <name evidence="14" type="primary">GLR3.2</name>
    <name evidence="14" type="ORF">SNAT2548_LOCUS12726</name>
</gene>
<evidence type="ECO:0000256" key="1">
    <source>
        <dbReference type="ARBA" id="ARBA00004141"/>
    </source>
</evidence>
<sequence>MPLEGSAPCPCLNPTDTGYGYGCRAHDANGSHYPQCLSTEAPGWCADMWCYVDRSNCAVTNEVSVSGGTEMYWSYTTCGYRDLFSLANITESIRGQTLRVLFIGNTGGWKGNYCSQGGQICINQRGQGPTQRILDTLTNSAGFLVDTRQEVDQAVREQMARVSTSSSQFDLCSWATGMGFVDICGCSMVMLPRRTDASPFVTLWSEPVVLVGPTKAEQPSDDFVSMLGRAFRPFSPGLWGTVLAIVLSMSMLITWLEKDKGGQFETLEGADTFGSGVFTAFFSLVTFEVQFQPQTVGGRIVTLGLAFILVLLVCGYTATLASFLVVESRLASPISSLNDAIRLGYKVCAHRSDSGLVVLNGVSESNVVELASRGDVLPSVGSTCDVAVLRQEDFEASQAVNRGSFCELAKIGDPITTGLIGIAVSEKWAWALRYAMTAMQQEGQVQEALNAYRPPDYCSAVAAEAEATAEPPSLQVEGMAGPFVLTSIIALFGFIVHFIKAAIDDRRARRQAKAKTAVAVDDGDAKDVQPEQLPGAENVASEANEGSTAVVPVTVDANLPQKALISKPLEPCEPAQQPDGLSKI</sequence>
<evidence type="ECO:0000256" key="4">
    <source>
        <dbReference type="ARBA" id="ARBA00022989"/>
    </source>
</evidence>
<evidence type="ECO:0000256" key="2">
    <source>
        <dbReference type="ARBA" id="ARBA00022448"/>
    </source>
</evidence>
<feature type="region of interest" description="Disordered" evidence="11">
    <location>
        <begin position="515"/>
        <end position="547"/>
    </location>
</feature>
<keyword evidence="7" id="KW-0675">Receptor</keyword>
<dbReference type="AlphaFoldDB" id="A0A812LVY1"/>
<dbReference type="GO" id="GO:0015276">
    <property type="term" value="F:ligand-gated monoatomic ion channel activity"/>
    <property type="evidence" value="ECO:0007669"/>
    <property type="project" value="InterPro"/>
</dbReference>
<comment type="subcellular location">
    <subcellularLocation>
        <location evidence="1">Membrane</location>
        <topology evidence="1">Multi-pass membrane protein</topology>
    </subcellularLocation>
</comment>
<feature type="region of interest" description="Disordered" evidence="11">
    <location>
        <begin position="564"/>
        <end position="584"/>
    </location>
</feature>
<evidence type="ECO:0000256" key="9">
    <source>
        <dbReference type="ARBA" id="ARBA00023286"/>
    </source>
</evidence>
<evidence type="ECO:0000256" key="10">
    <source>
        <dbReference type="ARBA" id="ARBA00023303"/>
    </source>
</evidence>
<dbReference type="Pfam" id="PF00060">
    <property type="entry name" value="Lig_chan"/>
    <property type="match status" value="1"/>
</dbReference>
<keyword evidence="6 12" id="KW-0472">Membrane</keyword>
<evidence type="ECO:0000256" key="3">
    <source>
        <dbReference type="ARBA" id="ARBA00022692"/>
    </source>
</evidence>
<dbReference type="GO" id="GO:0016020">
    <property type="term" value="C:membrane"/>
    <property type="evidence" value="ECO:0007669"/>
    <property type="project" value="UniProtKB-SubCell"/>
</dbReference>
<proteinExistence type="predicted"/>
<dbReference type="Gene3D" id="1.10.287.70">
    <property type="match status" value="1"/>
</dbReference>
<evidence type="ECO:0000313" key="14">
    <source>
        <dbReference type="EMBL" id="CAE7253279.1"/>
    </source>
</evidence>
<protein>
    <submittedName>
        <fullName evidence="14">GLR3.2 protein</fullName>
    </submittedName>
</protein>
<evidence type="ECO:0000256" key="6">
    <source>
        <dbReference type="ARBA" id="ARBA00023136"/>
    </source>
</evidence>
<comment type="caution">
    <text evidence="14">The sequence shown here is derived from an EMBL/GenBank/DDBJ whole genome shotgun (WGS) entry which is preliminary data.</text>
</comment>
<dbReference type="OrthoDB" id="410509at2759"/>
<feature type="transmembrane region" description="Helical" evidence="12">
    <location>
        <begin position="234"/>
        <end position="253"/>
    </location>
</feature>
<name>A0A812LVY1_9DINO</name>
<evidence type="ECO:0000313" key="15">
    <source>
        <dbReference type="Proteomes" id="UP000604046"/>
    </source>
</evidence>
<keyword evidence="9" id="KW-1071">Ligand-gated ion channel</keyword>
<dbReference type="InterPro" id="IPR015683">
    <property type="entry name" value="Ionotropic_Glu_rcpt"/>
</dbReference>
<evidence type="ECO:0000259" key="13">
    <source>
        <dbReference type="Pfam" id="PF00060"/>
    </source>
</evidence>
<evidence type="ECO:0000256" key="11">
    <source>
        <dbReference type="SAM" id="MobiDB-lite"/>
    </source>
</evidence>
<organism evidence="14 15">
    <name type="scientific">Symbiodinium natans</name>
    <dbReference type="NCBI Taxonomy" id="878477"/>
    <lineage>
        <taxon>Eukaryota</taxon>
        <taxon>Sar</taxon>
        <taxon>Alveolata</taxon>
        <taxon>Dinophyceae</taxon>
        <taxon>Suessiales</taxon>
        <taxon>Symbiodiniaceae</taxon>
        <taxon>Symbiodinium</taxon>
    </lineage>
</organism>
<keyword evidence="3 12" id="KW-0812">Transmembrane</keyword>
<dbReference type="EMBL" id="CAJNDS010001243">
    <property type="protein sequence ID" value="CAE7253279.1"/>
    <property type="molecule type" value="Genomic_DNA"/>
</dbReference>
<keyword evidence="5" id="KW-0406">Ion transport</keyword>